<comment type="caution">
    <text evidence="2">The sequence shown here is derived from an EMBL/GenBank/DDBJ whole genome shotgun (WGS) entry which is preliminary data.</text>
</comment>
<dbReference type="Proteomes" id="UP001185069">
    <property type="component" value="Unassembled WGS sequence"/>
</dbReference>
<reference evidence="2 3" key="1">
    <citation type="submission" date="2023-07" db="EMBL/GenBank/DDBJ databases">
        <title>Sequencing the genomes of 1000 actinobacteria strains.</title>
        <authorList>
            <person name="Klenk H.-P."/>
        </authorList>
    </citation>
    <scope>NUCLEOTIDE SEQUENCE [LARGE SCALE GENOMIC DNA]</scope>
    <source>
        <strain evidence="2 3">DSM 14555</strain>
    </source>
</reference>
<evidence type="ECO:0000313" key="2">
    <source>
        <dbReference type="EMBL" id="MDR6270853.1"/>
    </source>
</evidence>
<keyword evidence="3" id="KW-1185">Reference proteome</keyword>
<gene>
    <name evidence="2" type="ORF">JOE69_003091</name>
</gene>
<evidence type="ECO:0008006" key="4">
    <source>
        <dbReference type="Google" id="ProtNLM"/>
    </source>
</evidence>
<evidence type="ECO:0000313" key="3">
    <source>
        <dbReference type="Proteomes" id="UP001185069"/>
    </source>
</evidence>
<protein>
    <recommendedName>
        <fullName evidence="4">Secreted protein</fullName>
    </recommendedName>
</protein>
<organism evidence="2 3">
    <name type="scientific">Arthrobacter russicus</name>
    <dbReference type="NCBI Taxonomy" id="172040"/>
    <lineage>
        <taxon>Bacteria</taxon>
        <taxon>Bacillati</taxon>
        <taxon>Actinomycetota</taxon>
        <taxon>Actinomycetes</taxon>
        <taxon>Micrococcales</taxon>
        <taxon>Micrococcaceae</taxon>
        <taxon>Arthrobacter</taxon>
    </lineage>
</organism>
<feature type="signal peptide" evidence="1">
    <location>
        <begin position="1"/>
        <end position="29"/>
    </location>
</feature>
<proteinExistence type="predicted"/>
<dbReference type="RefSeq" id="WP_296364188.1">
    <property type="nucleotide sequence ID" value="NZ_BAAAHY010000004.1"/>
</dbReference>
<sequence length="82" mass="8386">MKLLKRSAALGSVVCLAGMALFVATPANATSWTCGSEPLSAGQTLNDSTPAEAQPNCAAGDPAPKPWICAPEPRVIVTVYCP</sequence>
<feature type="chain" id="PRO_5045647952" description="Secreted protein" evidence="1">
    <location>
        <begin position="30"/>
        <end position="82"/>
    </location>
</feature>
<evidence type="ECO:0000256" key="1">
    <source>
        <dbReference type="SAM" id="SignalP"/>
    </source>
</evidence>
<accession>A0ABU1JER5</accession>
<keyword evidence="1" id="KW-0732">Signal</keyword>
<name>A0ABU1JER5_9MICC</name>
<dbReference type="EMBL" id="JAVDQF010000001">
    <property type="protein sequence ID" value="MDR6270853.1"/>
    <property type="molecule type" value="Genomic_DNA"/>
</dbReference>